<dbReference type="SMART" id="SM00342">
    <property type="entry name" value="HTH_ARAC"/>
    <property type="match status" value="1"/>
</dbReference>
<reference evidence="5 6" key="1">
    <citation type="submission" date="2020-02" db="EMBL/GenBank/DDBJ databases">
        <title>Genome sequencing for Kineobactrum sp. M2.</title>
        <authorList>
            <person name="Park S.-J."/>
        </authorList>
    </citation>
    <scope>NUCLEOTIDE SEQUENCE [LARGE SCALE GENOMIC DNA]</scope>
    <source>
        <strain evidence="5 6">M2</strain>
    </source>
</reference>
<dbReference type="InterPro" id="IPR035418">
    <property type="entry name" value="AraC-bd_2"/>
</dbReference>
<feature type="domain" description="HTH araC/xylS-type" evidence="4">
    <location>
        <begin position="231"/>
        <end position="332"/>
    </location>
</feature>
<keyword evidence="3" id="KW-0804">Transcription</keyword>
<dbReference type="InterPro" id="IPR050204">
    <property type="entry name" value="AraC_XylS_family_regulators"/>
</dbReference>
<dbReference type="GO" id="GO:0003700">
    <property type="term" value="F:DNA-binding transcription factor activity"/>
    <property type="evidence" value="ECO:0007669"/>
    <property type="project" value="InterPro"/>
</dbReference>
<evidence type="ECO:0000256" key="1">
    <source>
        <dbReference type="ARBA" id="ARBA00023015"/>
    </source>
</evidence>
<accession>A0A6C0UAF2</accession>
<dbReference type="InterPro" id="IPR018060">
    <property type="entry name" value="HTH_AraC"/>
</dbReference>
<dbReference type="GO" id="GO:0043565">
    <property type="term" value="F:sequence-specific DNA binding"/>
    <property type="evidence" value="ECO:0007669"/>
    <property type="project" value="InterPro"/>
</dbReference>
<organism evidence="5 6">
    <name type="scientific">Kineobactrum salinum</name>
    <dbReference type="NCBI Taxonomy" id="2708301"/>
    <lineage>
        <taxon>Bacteria</taxon>
        <taxon>Pseudomonadati</taxon>
        <taxon>Pseudomonadota</taxon>
        <taxon>Gammaproteobacteria</taxon>
        <taxon>Cellvibrionales</taxon>
        <taxon>Halieaceae</taxon>
        <taxon>Kineobactrum</taxon>
    </lineage>
</organism>
<evidence type="ECO:0000313" key="6">
    <source>
        <dbReference type="Proteomes" id="UP000477680"/>
    </source>
</evidence>
<proteinExistence type="predicted"/>
<dbReference type="RefSeq" id="WP_163496238.1">
    <property type="nucleotide sequence ID" value="NZ_CP048711.1"/>
</dbReference>
<dbReference type="Pfam" id="PF14525">
    <property type="entry name" value="AraC_binding_2"/>
    <property type="match status" value="1"/>
</dbReference>
<dbReference type="Gene3D" id="1.10.10.60">
    <property type="entry name" value="Homeodomain-like"/>
    <property type="match status" value="1"/>
</dbReference>
<dbReference type="PANTHER" id="PTHR46796:SF12">
    <property type="entry name" value="HTH-TYPE DNA-BINDING TRANSCRIPTIONAL ACTIVATOR EUTR"/>
    <property type="match status" value="1"/>
</dbReference>
<dbReference type="PANTHER" id="PTHR46796">
    <property type="entry name" value="HTH-TYPE TRANSCRIPTIONAL ACTIVATOR RHAS-RELATED"/>
    <property type="match status" value="1"/>
</dbReference>
<dbReference type="PROSITE" id="PS01124">
    <property type="entry name" value="HTH_ARAC_FAMILY_2"/>
    <property type="match status" value="1"/>
</dbReference>
<evidence type="ECO:0000256" key="2">
    <source>
        <dbReference type="ARBA" id="ARBA00023125"/>
    </source>
</evidence>
<protein>
    <submittedName>
        <fullName evidence="5">AraC family transcriptional regulator</fullName>
    </submittedName>
</protein>
<dbReference type="EMBL" id="CP048711">
    <property type="protein sequence ID" value="QIB66804.1"/>
    <property type="molecule type" value="Genomic_DNA"/>
</dbReference>
<dbReference type="SUPFAM" id="SSF46689">
    <property type="entry name" value="Homeodomain-like"/>
    <property type="match status" value="2"/>
</dbReference>
<dbReference type="Proteomes" id="UP000477680">
    <property type="component" value="Chromosome"/>
</dbReference>
<evidence type="ECO:0000256" key="3">
    <source>
        <dbReference type="ARBA" id="ARBA00023163"/>
    </source>
</evidence>
<dbReference type="Pfam" id="PF12833">
    <property type="entry name" value="HTH_18"/>
    <property type="match status" value="1"/>
</dbReference>
<dbReference type="InterPro" id="IPR009057">
    <property type="entry name" value="Homeodomain-like_sf"/>
</dbReference>
<dbReference type="AlphaFoldDB" id="A0A6C0UAF2"/>
<name>A0A6C0UAF2_9GAMM</name>
<keyword evidence="1" id="KW-0805">Transcription regulation</keyword>
<sequence length="340" mass="37878">MSSLVEHRPDGAFRNSRPVFRTKDPDRIGEYMSGVFRPNRSAMVNGASSADFCHRKVDFASSSINLVRYGRKAVVEAPPINDTYLCVITVDGSAEVTQGRDAFAARSGSLFILNPTQSLRAELSSDFEQLTLKLPAVLLNRVLAESAGRSRPRPVEFASSSFRLQGRVASMWNLISAASHDMLRKDSAFVVPEISASLERTLAQMLLSVFPHNYSPHLQQKPESAAPCYIRKAEEFIHENARGVIALADIALACNISERSLQAGFRKFRNTSPMAYLRNCRLSLAREQIEAGAEDMTQITDIALDCGFTHLSKFSRHYFQRFGELPSQTLRRGQGLACWR</sequence>
<keyword evidence="2" id="KW-0238">DNA-binding</keyword>
<dbReference type="KEGG" id="kim:G3T16_16800"/>
<evidence type="ECO:0000313" key="5">
    <source>
        <dbReference type="EMBL" id="QIB66804.1"/>
    </source>
</evidence>
<gene>
    <name evidence="5" type="ORF">G3T16_16800</name>
</gene>
<evidence type="ECO:0000259" key="4">
    <source>
        <dbReference type="PROSITE" id="PS01124"/>
    </source>
</evidence>
<keyword evidence="6" id="KW-1185">Reference proteome</keyword>